<dbReference type="GO" id="GO:0034040">
    <property type="term" value="F:ATPase-coupled lipid transmembrane transporter activity"/>
    <property type="evidence" value="ECO:0007669"/>
    <property type="project" value="TreeGrafter"/>
</dbReference>
<feature type="transmembrane region" description="Helical" evidence="7">
    <location>
        <begin position="64"/>
        <end position="82"/>
    </location>
</feature>
<feature type="transmembrane region" description="Helical" evidence="7">
    <location>
        <begin position="144"/>
        <end position="167"/>
    </location>
</feature>
<dbReference type="PANTHER" id="PTHR24221">
    <property type="entry name" value="ATP-BINDING CASSETTE SUB-FAMILY B"/>
    <property type="match status" value="1"/>
</dbReference>
<gene>
    <name evidence="10" type="ORF">C8P68_106333</name>
</gene>
<feature type="transmembrane region" description="Helical" evidence="7">
    <location>
        <begin position="284"/>
        <end position="304"/>
    </location>
</feature>
<reference evidence="10 11" key="1">
    <citation type="submission" date="2018-04" db="EMBL/GenBank/DDBJ databases">
        <title>Genomic Encyclopedia of Archaeal and Bacterial Type Strains, Phase II (KMG-II): from individual species to whole genera.</title>
        <authorList>
            <person name="Goeker M."/>
        </authorList>
    </citation>
    <scope>NUCLEOTIDE SEQUENCE [LARGE SCALE GENOMIC DNA]</scope>
    <source>
        <strain evidence="10 11">DSM 26809</strain>
    </source>
</reference>
<dbReference type="InterPro" id="IPR027417">
    <property type="entry name" value="P-loop_NTPase"/>
</dbReference>
<comment type="caution">
    <text evidence="10">The sequence shown here is derived from an EMBL/GenBank/DDBJ whole genome shotgun (WGS) entry which is preliminary data.</text>
</comment>
<keyword evidence="4" id="KW-0067">ATP-binding</keyword>
<dbReference type="EMBL" id="QAOQ01000006">
    <property type="protein sequence ID" value="PTQ95118.1"/>
    <property type="molecule type" value="Genomic_DNA"/>
</dbReference>
<feature type="transmembrane region" description="Helical" evidence="7">
    <location>
        <begin position="21"/>
        <end position="44"/>
    </location>
</feature>
<dbReference type="InterPro" id="IPR003439">
    <property type="entry name" value="ABC_transporter-like_ATP-bd"/>
</dbReference>
<dbReference type="PROSITE" id="PS50929">
    <property type="entry name" value="ABC_TM1F"/>
    <property type="match status" value="1"/>
</dbReference>
<sequence length="553" mass="61487">MKQFFSKLSAILSAHERSRMLLLALADMLTSLVDVLFLAALVLLINSYTHTGTGVVGNRVAKLLAGYDPLLITGIFLLLYAMKNIAAVGLMRIQHKFVSGVASRLSQRNLLQYLHGSYLDYVHTDSSVRVRQISQMPIEFGQYVLTNLQTIIAQGILIFFTVCAMLLYHPALFMVLFLVLMPPVVLLGRYIKCRLSKVRTQIKASGVKSIQYLQEALAGYIESNVFGKTDFFVDRFQQSQQALNQGIAVQQTLQGLSSRLIELFALAGFCVLVVLNRVTHGSGIDLLSIGIFMAAAYKIIPGIVKILNSAGQIKTYSFTLDGLLPVTHSSAQKNGVNIAPIKSVAFKDISFRYNGKPVLSKFSFTARQGCMVGISGVSGRGKTTLINLLLGFLPEDEGEIHINNQPVDVLARKGYWQRVAYVKQQGFFINDTIRANITLNNTDTDEKRLTDALRISGLDRLLLADADGLDKQLRENGKNISGGQRQRLMLARALYHDFDLLILDEPFSEMDEAAEHAILEQLQQLLHNKLLFFITHNHKSLTFCNQTILLDAD</sequence>
<dbReference type="AlphaFoldDB" id="A0A2T5J7J0"/>
<dbReference type="PROSITE" id="PS00211">
    <property type="entry name" value="ABC_TRANSPORTER_1"/>
    <property type="match status" value="1"/>
</dbReference>
<evidence type="ECO:0000313" key="10">
    <source>
        <dbReference type="EMBL" id="PTQ95118.1"/>
    </source>
</evidence>
<feature type="domain" description="ABC transmembrane type-1" evidence="9">
    <location>
        <begin position="20"/>
        <end position="315"/>
    </location>
</feature>
<keyword evidence="2 7" id="KW-0812">Transmembrane</keyword>
<dbReference type="OrthoDB" id="9760358at2"/>
<evidence type="ECO:0000256" key="7">
    <source>
        <dbReference type="SAM" id="Phobius"/>
    </source>
</evidence>
<dbReference type="PANTHER" id="PTHR24221:SF654">
    <property type="entry name" value="ATP-BINDING CASSETTE SUB-FAMILY B MEMBER 6"/>
    <property type="match status" value="1"/>
</dbReference>
<evidence type="ECO:0000256" key="6">
    <source>
        <dbReference type="ARBA" id="ARBA00023136"/>
    </source>
</evidence>
<dbReference type="SUPFAM" id="SSF52540">
    <property type="entry name" value="P-loop containing nucleoside triphosphate hydrolases"/>
    <property type="match status" value="1"/>
</dbReference>
<proteinExistence type="predicted"/>
<keyword evidence="5 7" id="KW-1133">Transmembrane helix</keyword>
<feature type="domain" description="ABC transporter" evidence="8">
    <location>
        <begin position="344"/>
        <end position="552"/>
    </location>
</feature>
<dbReference type="GO" id="GO:0140359">
    <property type="term" value="F:ABC-type transporter activity"/>
    <property type="evidence" value="ECO:0007669"/>
    <property type="project" value="InterPro"/>
</dbReference>
<dbReference type="SMART" id="SM00382">
    <property type="entry name" value="AAA"/>
    <property type="match status" value="1"/>
</dbReference>
<evidence type="ECO:0000256" key="1">
    <source>
        <dbReference type="ARBA" id="ARBA00004651"/>
    </source>
</evidence>
<dbReference type="InterPro" id="IPR011527">
    <property type="entry name" value="ABC1_TM_dom"/>
</dbReference>
<evidence type="ECO:0000256" key="4">
    <source>
        <dbReference type="ARBA" id="ARBA00022840"/>
    </source>
</evidence>
<keyword evidence="3" id="KW-0547">Nucleotide-binding</keyword>
<dbReference type="InterPro" id="IPR003593">
    <property type="entry name" value="AAA+_ATPase"/>
</dbReference>
<organism evidence="10 11">
    <name type="scientific">Mucilaginibacter yixingensis</name>
    <dbReference type="NCBI Taxonomy" id="1295612"/>
    <lineage>
        <taxon>Bacteria</taxon>
        <taxon>Pseudomonadati</taxon>
        <taxon>Bacteroidota</taxon>
        <taxon>Sphingobacteriia</taxon>
        <taxon>Sphingobacteriales</taxon>
        <taxon>Sphingobacteriaceae</taxon>
        <taxon>Mucilaginibacter</taxon>
    </lineage>
</organism>
<dbReference type="Pfam" id="PF00005">
    <property type="entry name" value="ABC_tran"/>
    <property type="match status" value="1"/>
</dbReference>
<dbReference type="GO" id="GO:0016887">
    <property type="term" value="F:ATP hydrolysis activity"/>
    <property type="evidence" value="ECO:0007669"/>
    <property type="project" value="InterPro"/>
</dbReference>
<dbReference type="InterPro" id="IPR036640">
    <property type="entry name" value="ABC1_TM_sf"/>
</dbReference>
<keyword evidence="11" id="KW-1185">Reference proteome</keyword>
<dbReference type="InterPro" id="IPR017871">
    <property type="entry name" value="ABC_transporter-like_CS"/>
</dbReference>
<dbReference type="GO" id="GO:0005886">
    <property type="term" value="C:plasma membrane"/>
    <property type="evidence" value="ECO:0007669"/>
    <property type="project" value="UniProtKB-SubCell"/>
</dbReference>
<evidence type="ECO:0000256" key="5">
    <source>
        <dbReference type="ARBA" id="ARBA00022989"/>
    </source>
</evidence>
<dbReference type="Gene3D" id="1.20.1560.10">
    <property type="entry name" value="ABC transporter type 1, transmembrane domain"/>
    <property type="match status" value="1"/>
</dbReference>
<evidence type="ECO:0000256" key="3">
    <source>
        <dbReference type="ARBA" id="ARBA00022741"/>
    </source>
</evidence>
<dbReference type="GO" id="GO:0005524">
    <property type="term" value="F:ATP binding"/>
    <property type="evidence" value="ECO:0007669"/>
    <property type="project" value="UniProtKB-KW"/>
</dbReference>
<dbReference type="RefSeq" id="WP_146166581.1">
    <property type="nucleotide sequence ID" value="NZ_CP160205.1"/>
</dbReference>
<dbReference type="Gene3D" id="3.40.50.300">
    <property type="entry name" value="P-loop containing nucleotide triphosphate hydrolases"/>
    <property type="match status" value="1"/>
</dbReference>
<dbReference type="PROSITE" id="PS50893">
    <property type="entry name" value="ABC_TRANSPORTER_2"/>
    <property type="match status" value="1"/>
</dbReference>
<evidence type="ECO:0000256" key="2">
    <source>
        <dbReference type="ARBA" id="ARBA00022692"/>
    </source>
</evidence>
<accession>A0A2T5J7J0</accession>
<feature type="transmembrane region" description="Helical" evidence="7">
    <location>
        <begin position="173"/>
        <end position="191"/>
    </location>
</feature>
<keyword evidence="6 7" id="KW-0472">Membrane</keyword>
<evidence type="ECO:0000259" key="9">
    <source>
        <dbReference type="PROSITE" id="PS50929"/>
    </source>
</evidence>
<evidence type="ECO:0000259" key="8">
    <source>
        <dbReference type="PROSITE" id="PS50893"/>
    </source>
</evidence>
<evidence type="ECO:0000313" key="11">
    <source>
        <dbReference type="Proteomes" id="UP000244168"/>
    </source>
</evidence>
<dbReference type="SUPFAM" id="SSF90123">
    <property type="entry name" value="ABC transporter transmembrane region"/>
    <property type="match status" value="1"/>
</dbReference>
<dbReference type="Proteomes" id="UP000244168">
    <property type="component" value="Unassembled WGS sequence"/>
</dbReference>
<name>A0A2T5J7J0_9SPHI</name>
<comment type="subcellular location">
    <subcellularLocation>
        <location evidence="1">Cell membrane</location>
        <topology evidence="1">Multi-pass membrane protein</topology>
    </subcellularLocation>
</comment>
<dbReference type="InterPro" id="IPR039421">
    <property type="entry name" value="Type_1_exporter"/>
</dbReference>
<feature type="transmembrane region" description="Helical" evidence="7">
    <location>
        <begin position="260"/>
        <end position="278"/>
    </location>
</feature>
<protein>
    <submittedName>
        <fullName evidence="10">ABC-type bacteriocin/lantibiotic exporter with double-glycine peptidase domain</fullName>
    </submittedName>
</protein>